<gene>
    <name evidence="1" type="ORF">NCTC13071_02256</name>
</gene>
<organism evidence="1 2">
    <name type="scientific">Segatella oris</name>
    <dbReference type="NCBI Taxonomy" id="28135"/>
    <lineage>
        <taxon>Bacteria</taxon>
        <taxon>Pseudomonadati</taxon>
        <taxon>Bacteroidota</taxon>
        <taxon>Bacteroidia</taxon>
        <taxon>Bacteroidales</taxon>
        <taxon>Prevotellaceae</taxon>
        <taxon>Segatella</taxon>
    </lineage>
</organism>
<proteinExistence type="predicted"/>
<accession>A0A448L8D4</accession>
<protein>
    <submittedName>
        <fullName evidence="1">Uncharacterized protein</fullName>
    </submittedName>
</protein>
<dbReference type="EMBL" id="LR134384">
    <property type="protein sequence ID" value="VEH16233.1"/>
    <property type="molecule type" value="Genomic_DNA"/>
</dbReference>
<sequence>MESAIFFLHHVLADIEDHNTHNRKVKLSRLYLSQENKSEATLCLT</sequence>
<evidence type="ECO:0000313" key="1">
    <source>
        <dbReference type="EMBL" id="VEH16233.1"/>
    </source>
</evidence>
<evidence type="ECO:0000313" key="2">
    <source>
        <dbReference type="Proteomes" id="UP000274578"/>
    </source>
</evidence>
<reference evidence="1 2" key="1">
    <citation type="submission" date="2018-12" db="EMBL/GenBank/DDBJ databases">
        <authorList>
            <consortium name="Pathogen Informatics"/>
        </authorList>
    </citation>
    <scope>NUCLEOTIDE SEQUENCE [LARGE SCALE GENOMIC DNA]</scope>
    <source>
        <strain evidence="1 2">NCTC13071</strain>
    </source>
</reference>
<dbReference type="Proteomes" id="UP000274578">
    <property type="component" value="Chromosome 1"/>
</dbReference>
<dbReference type="KEGG" id="poc:NCTC13071_02256"/>
<name>A0A448L8D4_9BACT</name>
<dbReference type="AlphaFoldDB" id="A0A448L8D4"/>